<gene>
    <name evidence="2" type="ORF">POCULU_LOCUS10759</name>
</gene>
<feature type="non-terminal residue" evidence="2">
    <location>
        <position position="1"/>
    </location>
</feature>
<evidence type="ECO:0000313" key="2">
    <source>
        <dbReference type="EMBL" id="CAG8667100.1"/>
    </source>
</evidence>
<dbReference type="InterPro" id="IPR012296">
    <property type="entry name" value="Nuclease_put_TT1808"/>
</dbReference>
<sequence>NYHKVTRGVVEQSRREGKSSVAKLDCLDLDLDRTYTLKEFEDINEQLKTQTLEIGEEPVDLFELDASGKLIPMPQTPFCKETVVAEIEAFNFETGRGGRTIRAPDVAFTPYHIYRTLSEEQRWTFQGQPFTPSFVVEVENVAGGRGTKFNDLDNKFRSAYFDYHTSVQLGWLVDPQNRDIWVYKRRNNGTVGRRKRDWNDVDGGTALPGFTLDVEEIDEIISVGRSQSLQTSQTSRYTCGC</sequence>
<dbReference type="GO" id="GO:0006302">
    <property type="term" value="P:double-strand break repair"/>
    <property type="evidence" value="ECO:0007669"/>
    <property type="project" value="UniProtKB-ARBA"/>
</dbReference>
<dbReference type="InterPro" id="IPR011335">
    <property type="entry name" value="Restrct_endonuc-II-like"/>
</dbReference>
<dbReference type="OrthoDB" id="88517at2759"/>
<reference evidence="2" key="1">
    <citation type="submission" date="2021-06" db="EMBL/GenBank/DDBJ databases">
        <authorList>
            <person name="Kallberg Y."/>
            <person name="Tangrot J."/>
            <person name="Rosling A."/>
        </authorList>
    </citation>
    <scope>NUCLEOTIDE SEQUENCE</scope>
    <source>
        <strain evidence="2">IA702</strain>
    </source>
</reference>
<dbReference type="EMBL" id="CAJVPJ010006207">
    <property type="protein sequence ID" value="CAG8667100.1"/>
    <property type="molecule type" value="Genomic_DNA"/>
</dbReference>
<feature type="domain" description="Putative restriction endonuclease" evidence="1">
    <location>
        <begin position="98"/>
        <end position="215"/>
    </location>
</feature>
<organism evidence="2 3">
    <name type="scientific">Paraglomus occultum</name>
    <dbReference type="NCBI Taxonomy" id="144539"/>
    <lineage>
        <taxon>Eukaryota</taxon>
        <taxon>Fungi</taxon>
        <taxon>Fungi incertae sedis</taxon>
        <taxon>Mucoromycota</taxon>
        <taxon>Glomeromycotina</taxon>
        <taxon>Glomeromycetes</taxon>
        <taxon>Paraglomerales</taxon>
        <taxon>Paraglomeraceae</taxon>
        <taxon>Paraglomus</taxon>
    </lineage>
</organism>
<feature type="non-terminal residue" evidence="2">
    <location>
        <position position="241"/>
    </location>
</feature>
<dbReference type="Gene3D" id="3.90.1570.10">
    <property type="entry name" value="tt1808, chain A"/>
    <property type="match status" value="1"/>
</dbReference>
<name>A0A9N9EAS6_9GLOM</name>
<accession>A0A9N9EAS6</accession>
<keyword evidence="3" id="KW-1185">Reference proteome</keyword>
<dbReference type="Proteomes" id="UP000789572">
    <property type="component" value="Unassembled WGS sequence"/>
</dbReference>
<dbReference type="InterPro" id="IPR008538">
    <property type="entry name" value="Uma2"/>
</dbReference>
<proteinExistence type="predicted"/>
<evidence type="ECO:0000259" key="1">
    <source>
        <dbReference type="Pfam" id="PF05685"/>
    </source>
</evidence>
<dbReference type="AlphaFoldDB" id="A0A9N9EAS6"/>
<protein>
    <submittedName>
        <fullName evidence="2">8854_t:CDS:1</fullName>
    </submittedName>
</protein>
<comment type="caution">
    <text evidence="2">The sequence shown here is derived from an EMBL/GenBank/DDBJ whole genome shotgun (WGS) entry which is preliminary data.</text>
</comment>
<dbReference type="Pfam" id="PF05685">
    <property type="entry name" value="Uma2"/>
    <property type="match status" value="1"/>
</dbReference>
<dbReference type="SUPFAM" id="SSF52980">
    <property type="entry name" value="Restriction endonuclease-like"/>
    <property type="match status" value="1"/>
</dbReference>
<evidence type="ECO:0000313" key="3">
    <source>
        <dbReference type="Proteomes" id="UP000789572"/>
    </source>
</evidence>
<dbReference type="CDD" id="cd06260">
    <property type="entry name" value="DUF820-like"/>
    <property type="match status" value="1"/>
</dbReference>